<protein>
    <submittedName>
        <fullName evidence="4">Glycosyltransferase involved in cell wall bisynthesis</fullName>
    </submittedName>
</protein>
<accession>A0A1G8WH06</accession>
<gene>
    <name evidence="4" type="ORF">SAMN05421823_10185</name>
</gene>
<dbReference type="Pfam" id="PF13439">
    <property type="entry name" value="Glyco_transf_4"/>
    <property type="match status" value="1"/>
</dbReference>
<dbReference type="RefSeq" id="WP_089677818.1">
    <property type="nucleotide sequence ID" value="NZ_FNFO01000001.1"/>
</dbReference>
<dbReference type="AlphaFoldDB" id="A0A1G8WH06"/>
<dbReference type="OrthoDB" id="9801609at2"/>
<dbReference type="STRING" id="1075417.SAMN05421823_10185"/>
<sequence length="378" mass="43238">MKIAVNTRFLLKDQLEGIGRFTYETLRRMVADHPEHDFVFLFDRPFDPAYLMAPNVTARVVYPPARHPVLFWWWFEQSVPRVLQQEQADVFLSTDNFLSLQTSVPTVLVVHDLAFEHYPQDMGRLVRKYYHYFMPRYAHKAQRIAAVSGYTKDDLVRQYGVAPEKIDVVYNGVNEEFSPLPESEQGRVRAQFSEGKPYFLFVGAIHPRKNLINLLRAYDLFRQRTDRPVRLLIAGRKGWHTDEIFQTWQSLAFQEDVVFLGRVAQTDLPRLYGAAEALAYVPYFEGFGIPVIEAQQCGCPVVTSDVSSLPEVAGEAALLVDPFQPEAIAAALTRLAQEPALAAQLRRAGLANVRRFSWNQSAQQLWATLCRTSGLNER</sequence>
<evidence type="ECO:0000313" key="4">
    <source>
        <dbReference type="EMBL" id="SDJ77629.1"/>
    </source>
</evidence>
<evidence type="ECO:0000313" key="5">
    <source>
        <dbReference type="Proteomes" id="UP000198510"/>
    </source>
</evidence>
<evidence type="ECO:0000259" key="2">
    <source>
        <dbReference type="Pfam" id="PF00534"/>
    </source>
</evidence>
<dbReference type="CDD" id="cd03809">
    <property type="entry name" value="GT4_MtfB-like"/>
    <property type="match status" value="1"/>
</dbReference>
<dbReference type="Proteomes" id="UP000198510">
    <property type="component" value="Unassembled WGS sequence"/>
</dbReference>
<feature type="domain" description="Glycosyl transferase family 1" evidence="2">
    <location>
        <begin position="189"/>
        <end position="349"/>
    </location>
</feature>
<reference evidence="4 5" key="1">
    <citation type="submission" date="2016-10" db="EMBL/GenBank/DDBJ databases">
        <authorList>
            <person name="de Groot N.N."/>
        </authorList>
    </citation>
    <scope>NUCLEOTIDE SEQUENCE [LARGE SCALE GENOMIC DNA]</scope>
    <source>
        <strain evidence="4 5">DSM 25186</strain>
    </source>
</reference>
<feature type="domain" description="Glycosyltransferase subfamily 4-like N-terminal" evidence="3">
    <location>
        <begin position="17"/>
        <end position="176"/>
    </location>
</feature>
<evidence type="ECO:0000256" key="1">
    <source>
        <dbReference type="ARBA" id="ARBA00022679"/>
    </source>
</evidence>
<dbReference type="GO" id="GO:0009103">
    <property type="term" value="P:lipopolysaccharide biosynthetic process"/>
    <property type="evidence" value="ECO:0007669"/>
    <property type="project" value="TreeGrafter"/>
</dbReference>
<dbReference type="FunFam" id="3.40.50.2000:FF:000119">
    <property type="entry name" value="Glycosyl transferase group 1"/>
    <property type="match status" value="1"/>
</dbReference>
<dbReference type="InterPro" id="IPR028098">
    <property type="entry name" value="Glyco_trans_4-like_N"/>
</dbReference>
<dbReference type="EMBL" id="FNFO01000001">
    <property type="protein sequence ID" value="SDJ77629.1"/>
    <property type="molecule type" value="Genomic_DNA"/>
</dbReference>
<keyword evidence="1 4" id="KW-0808">Transferase</keyword>
<dbReference type="Gene3D" id="3.40.50.2000">
    <property type="entry name" value="Glycogen Phosphorylase B"/>
    <property type="match status" value="2"/>
</dbReference>
<organism evidence="4 5">
    <name type="scientific">Catalinimonas alkaloidigena</name>
    <dbReference type="NCBI Taxonomy" id="1075417"/>
    <lineage>
        <taxon>Bacteria</taxon>
        <taxon>Pseudomonadati</taxon>
        <taxon>Bacteroidota</taxon>
        <taxon>Cytophagia</taxon>
        <taxon>Cytophagales</taxon>
        <taxon>Catalimonadaceae</taxon>
        <taxon>Catalinimonas</taxon>
    </lineage>
</organism>
<dbReference type="PANTHER" id="PTHR46401">
    <property type="entry name" value="GLYCOSYLTRANSFERASE WBBK-RELATED"/>
    <property type="match status" value="1"/>
</dbReference>
<dbReference type="PANTHER" id="PTHR46401:SF2">
    <property type="entry name" value="GLYCOSYLTRANSFERASE WBBK-RELATED"/>
    <property type="match status" value="1"/>
</dbReference>
<evidence type="ECO:0000259" key="3">
    <source>
        <dbReference type="Pfam" id="PF13439"/>
    </source>
</evidence>
<proteinExistence type="predicted"/>
<keyword evidence="5" id="KW-1185">Reference proteome</keyword>
<name>A0A1G8WH06_9BACT</name>
<dbReference type="GO" id="GO:0016757">
    <property type="term" value="F:glycosyltransferase activity"/>
    <property type="evidence" value="ECO:0007669"/>
    <property type="project" value="InterPro"/>
</dbReference>
<dbReference type="SUPFAM" id="SSF53756">
    <property type="entry name" value="UDP-Glycosyltransferase/glycogen phosphorylase"/>
    <property type="match status" value="1"/>
</dbReference>
<dbReference type="InterPro" id="IPR001296">
    <property type="entry name" value="Glyco_trans_1"/>
</dbReference>
<dbReference type="Pfam" id="PF00534">
    <property type="entry name" value="Glycos_transf_1"/>
    <property type="match status" value="1"/>
</dbReference>